<evidence type="ECO:0000313" key="2">
    <source>
        <dbReference type="EMBL" id="SHE46432.1"/>
    </source>
</evidence>
<dbReference type="GO" id="GO:0009313">
    <property type="term" value="P:oligosaccharide catabolic process"/>
    <property type="evidence" value="ECO:0007669"/>
    <property type="project" value="TreeGrafter"/>
</dbReference>
<accession>A0A1M4TPM1</accession>
<sequence>MSSLLKILNRLEENIDKGKEIDFKVPAIWNSFGYKGLKETKGTISVNPYEFYSECIKKTILPYYKKENNYSNPLSKLVETKKWDGYIGGDWIKKANVYGMQIRTSSAYDHDGSGNLELNNRFGLKDTGTFLKTIALLPHLKRMGIDAIYLLPISKNSMRYKKGEMGSPYAVKNFFELDPTLKDPMLGEDISIDEEFKALVEACHILGIRIMIDIIPRTSARDSDLIFEHPEWFYWVKIDELDTYAPPYVEGIKAGDKPSVENLPKVYSSESVKNHIKKFCPAPNVIDEKKWNSIKERCLKDKSLDFFDLIQQEFGITTAPAFSDCINDPQPPWTDVTFLRLYLDNPEESAKYVDENQPPYILFDIIKANLFQGKQKNLELWERIADIIPSYQRKYGIDGARIDMGHALPKELEEMILKNPREFDEDFCFIAEVLDNKGDKAAREANYNMIIGTAWAEEPRFYKGKFNKLVEDMENLKAPIFAAAETPDTPRAASRLGGKKFSKFVAVMNAFLPNGVPFITSGFEILEKQPMNLGLDAKEENRFLLDKNDPLYGKLAFFDKYALHWENSENDEILNILEDVANIRKEYLDYITDINNYVKCRFDRENILATAYKVNDEVLLVVGNLDFEDSVKLSKEDIEKALGFSIVSLKTIFKDFRKADKEEKDVVLKHGEVAIFVVK</sequence>
<dbReference type="InterPro" id="IPR017853">
    <property type="entry name" value="GH"/>
</dbReference>
<organism evidence="2 3">
    <name type="scientific">Caloramator proteoclasticus DSM 10124</name>
    <dbReference type="NCBI Taxonomy" id="1121262"/>
    <lineage>
        <taxon>Bacteria</taxon>
        <taxon>Bacillati</taxon>
        <taxon>Bacillota</taxon>
        <taxon>Clostridia</taxon>
        <taxon>Eubacteriales</taxon>
        <taxon>Clostridiaceae</taxon>
        <taxon>Caloramator</taxon>
    </lineage>
</organism>
<dbReference type="EMBL" id="FQVG01000005">
    <property type="protein sequence ID" value="SHE46432.1"/>
    <property type="molecule type" value="Genomic_DNA"/>
</dbReference>
<name>A0A1M4TPM1_9CLOT</name>
<feature type="domain" description="Glycosyl hydrolase family 13 catalytic" evidence="1">
    <location>
        <begin position="101"/>
        <end position="559"/>
    </location>
</feature>
<keyword evidence="3" id="KW-1185">Reference proteome</keyword>
<evidence type="ECO:0000259" key="1">
    <source>
        <dbReference type="SMART" id="SM00642"/>
    </source>
</evidence>
<keyword evidence="2" id="KW-0378">Hydrolase</keyword>
<reference evidence="3" key="1">
    <citation type="submission" date="2016-11" db="EMBL/GenBank/DDBJ databases">
        <authorList>
            <person name="Varghese N."/>
            <person name="Submissions S."/>
        </authorList>
    </citation>
    <scope>NUCLEOTIDE SEQUENCE [LARGE SCALE GENOMIC DNA]</scope>
    <source>
        <strain evidence="3">DSM 10124</strain>
    </source>
</reference>
<dbReference type="SUPFAM" id="SSF51445">
    <property type="entry name" value="(Trans)glycosidases"/>
    <property type="match status" value="1"/>
</dbReference>
<dbReference type="RefSeq" id="WP_073247776.1">
    <property type="nucleotide sequence ID" value="NZ_FQVG01000005.1"/>
</dbReference>
<dbReference type="SMART" id="SM00642">
    <property type="entry name" value="Aamy"/>
    <property type="match status" value="1"/>
</dbReference>
<evidence type="ECO:0000313" key="3">
    <source>
        <dbReference type="Proteomes" id="UP000184423"/>
    </source>
</evidence>
<gene>
    <name evidence="2" type="ORF">SAMN02746091_00432</name>
</gene>
<dbReference type="GO" id="GO:0004556">
    <property type="term" value="F:alpha-amylase activity"/>
    <property type="evidence" value="ECO:0007669"/>
    <property type="project" value="TreeGrafter"/>
</dbReference>
<keyword evidence="2" id="KW-0326">Glycosidase</keyword>
<dbReference type="Proteomes" id="UP000184423">
    <property type="component" value="Unassembled WGS sequence"/>
</dbReference>
<proteinExistence type="predicted"/>
<dbReference type="InterPro" id="IPR006047">
    <property type="entry name" value="GH13_cat_dom"/>
</dbReference>
<dbReference type="PANTHER" id="PTHR10357:SF179">
    <property type="entry name" value="NEUTRAL AND BASIC AMINO ACID TRANSPORT PROTEIN RBAT"/>
    <property type="match status" value="1"/>
</dbReference>
<dbReference type="AlphaFoldDB" id="A0A1M4TPM1"/>
<dbReference type="Pfam" id="PF00128">
    <property type="entry name" value="Alpha-amylase"/>
    <property type="match status" value="1"/>
</dbReference>
<dbReference type="Gene3D" id="3.20.20.80">
    <property type="entry name" value="Glycosidases"/>
    <property type="match status" value="1"/>
</dbReference>
<dbReference type="PANTHER" id="PTHR10357">
    <property type="entry name" value="ALPHA-AMYLASE FAMILY MEMBER"/>
    <property type="match status" value="1"/>
</dbReference>
<protein>
    <submittedName>
        <fullName evidence="2">Glycosidase</fullName>
    </submittedName>
</protein>
<dbReference type="CDD" id="cd11335">
    <property type="entry name" value="AmyAc_MTase_N"/>
    <property type="match status" value="1"/>
</dbReference>